<keyword evidence="2" id="KW-1185">Reference proteome</keyword>
<dbReference type="AlphaFoldDB" id="A0A4R1L7P4"/>
<keyword evidence="1" id="KW-0645">Protease</keyword>
<comment type="caution">
    <text evidence="1">The sequence shown here is derived from an EMBL/GenBank/DDBJ whole genome shotgun (WGS) entry which is preliminary data.</text>
</comment>
<organism evidence="1 2">
    <name type="scientific">Acidipila rosea</name>
    <dbReference type="NCBI Taxonomy" id="768535"/>
    <lineage>
        <taxon>Bacteria</taxon>
        <taxon>Pseudomonadati</taxon>
        <taxon>Acidobacteriota</taxon>
        <taxon>Terriglobia</taxon>
        <taxon>Terriglobales</taxon>
        <taxon>Acidobacteriaceae</taxon>
        <taxon>Acidipila</taxon>
    </lineage>
</organism>
<protein>
    <submittedName>
        <fullName evidence="1">Carboxypeptidase family protein</fullName>
    </submittedName>
</protein>
<dbReference type="Proteomes" id="UP000295210">
    <property type="component" value="Unassembled WGS sequence"/>
</dbReference>
<dbReference type="InterPro" id="IPR008972">
    <property type="entry name" value="Cupredoxin"/>
</dbReference>
<reference evidence="1 2" key="1">
    <citation type="submission" date="2019-03" db="EMBL/GenBank/DDBJ databases">
        <title>Genomic Encyclopedia of Type Strains, Phase IV (KMG-IV): sequencing the most valuable type-strain genomes for metagenomic binning, comparative biology and taxonomic classification.</title>
        <authorList>
            <person name="Goeker M."/>
        </authorList>
    </citation>
    <scope>NUCLEOTIDE SEQUENCE [LARGE SCALE GENOMIC DNA]</scope>
    <source>
        <strain evidence="1 2">DSM 103428</strain>
    </source>
</reference>
<evidence type="ECO:0000313" key="2">
    <source>
        <dbReference type="Proteomes" id="UP000295210"/>
    </source>
</evidence>
<dbReference type="OrthoDB" id="9772097at2"/>
<evidence type="ECO:0000313" key="1">
    <source>
        <dbReference type="EMBL" id="TCK74242.1"/>
    </source>
</evidence>
<dbReference type="SUPFAM" id="SSF49503">
    <property type="entry name" value="Cupredoxins"/>
    <property type="match status" value="1"/>
</dbReference>
<proteinExistence type="predicted"/>
<dbReference type="Pfam" id="PF13620">
    <property type="entry name" value="CarboxypepD_reg"/>
    <property type="match status" value="1"/>
</dbReference>
<dbReference type="InterPro" id="IPR008969">
    <property type="entry name" value="CarboxyPept-like_regulatory"/>
</dbReference>
<dbReference type="GO" id="GO:0004180">
    <property type="term" value="F:carboxypeptidase activity"/>
    <property type="evidence" value="ECO:0007669"/>
    <property type="project" value="UniProtKB-KW"/>
</dbReference>
<dbReference type="PROSITE" id="PS51257">
    <property type="entry name" value="PROKAR_LIPOPROTEIN"/>
    <property type="match status" value="1"/>
</dbReference>
<keyword evidence="1" id="KW-0121">Carboxypeptidase</keyword>
<keyword evidence="1" id="KW-0378">Hydrolase</keyword>
<accession>A0A4R1L7P4</accession>
<dbReference type="SUPFAM" id="SSF49464">
    <property type="entry name" value="Carboxypeptidase regulatory domain-like"/>
    <property type="match status" value="1"/>
</dbReference>
<gene>
    <name evidence="1" type="ORF">C7378_1864</name>
</gene>
<dbReference type="EMBL" id="SMGK01000002">
    <property type="protein sequence ID" value="TCK74242.1"/>
    <property type="molecule type" value="Genomic_DNA"/>
</dbReference>
<sequence>MSIEARVKNNRNTKILGAVLVSAALLVSAGCKKQSTSAGEPGATAAYATIDWNTAGTITGTVHFPHKSGPPPVEIDMAQDPACNTGPTNYSEGYMVKDGKLQNVFVYVKDGLGNRIYPAPSEPVVIDQKGCRYTPHVIGVQTGQPVRFTNSDPTMHNIHMMPTVRGNDTVDISQPPNSGADTRVFHSPELMIPVRCNNHPWMQAFINVSSNPFFAVTDANGHFVIKGLPPGTYTVVADHEKLGQVSETVTVGAKQTVTQDFDYSGQATQP</sequence>
<dbReference type="Gene3D" id="2.60.40.1120">
    <property type="entry name" value="Carboxypeptidase-like, regulatory domain"/>
    <property type="match status" value="1"/>
</dbReference>
<dbReference type="RefSeq" id="WP_131995012.1">
    <property type="nucleotide sequence ID" value="NZ_SMGK01000002.1"/>
</dbReference>
<name>A0A4R1L7P4_9BACT</name>